<evidence type="ECO:0000313" key="1">
    <source>
        <dbReference type="EMBL" id="KAJ4438613.1"/>
    </source>
</evidence>
<keyword evidence="2" id="KW-1185">Reference proteome</keyword>
<comment type="caution">
    <text evidence="1">The sequence shown here is derived from an EMBL/GenBank/DDBJ whole genome shotgun (WGS) entry which is preliminary data.</text>
</comment>
<reference evidence="1 2" key="1">
    <citation type="journal article" date="2022" name="Allergy">
        <title>Genome assembly and annotation of Periplaneta americana reveal a comprehensive cockroach allergen profile.</title>
        <authorList>
            <person name="Wang L."/>
            <person name="Xiong Q."/>
            <person name="Saelim N."/>
            <person name="Wang L."/>
            <person name="Nong W."/>
            <person name="Wan A.T."/>
            <person name="Shi M."/>
            <person name="Liu X."/>
            <person name="Cao Q."/>
            <person name="Hui J.H.L."/>
            <person name="Sookrung N."/>
            <person name="Leung T.F."/>
            <person name="Tungtrongchitr A."/>
            <person name="Tsui S.K.W."/>
        </authorList>
    </citation>
    <scope>NUCLEOTIDE SEQUENCE [LARGE SCALE GENOMIC DNA]</scope>
    <source>
        <strain evidence="1">PWHHKU_190912</strain>
    </source>
</reference>
<organism evidence="1 2">
    <name type="scientific">Periplaneta americana</name>
    <name type="common">American cockroach</name>
    <name type="synonym">Blatta americana</name>
    <dbReference type="NCBI Taxonomy" id="6978"/>
    <lineage>
        <taxon>Eukaryota</taxon>
        <taxon>Metazoa</taxon>
        <taxon>Ecdysozoa</taxon>
        <taxon>Arthropoda</taxon>
        <taxon>Hexapoda</taxon>
        <taxon>Insecta</taxon>
        <taxon>Pterygota</taxon>
        <taxon>Neoptera</taxon>
        <taxon>Polyneoptera</taxon>
        <taxon>Dictyoptera</taxon>
        <taxon>Blattodea</taxon>
        <taxon>Blattoidea</taxon>
        <taxon>Blattidae</taxon>
        <taxon>Blattinae</taxon>
        <taxon>Periplaneta</taxon>
    </lineage>
</organism>
<accession>A0ABQ8SWL9</accession>
<sequence length="79" mass="9023">MGRAELDMQPPPRGRMGNQDLALHFWPPRSPDLTPCDFFLWGYVKEAVYVPPLPTTLTELRNRVTAVVNSVTQDMLLRV</sequence>
<evidence type="ECO:0000313" key="2">
    <source>
        <dbReference type="Proteomes" id="UP001148838"/>
    </source>
</evidence>
<gene>
    <name evidence="1" type="ORF">ANN_14560</name>
</gene>
<dbReference type="PANTHER" id="PTHR47326">
    <property type="entry name" value="TRANSPOSABLE ELEMENT TC3 TRANSPOSASE-LIKE PROTEIN"/>
    <property type="match status" value="1"/>
</dbReference>
<proteinExistence type="predicted"/>
<protein>
    <submittedName>
        <fullName evidence="1">Uncharacterized protein</fullName>
    </submittedName>
</protein>
<dbReference type="Gene3D" id="3.30.420.10">
    <property type="entry name" value="Ribonuclease H-like superfamily/Ribonuclease H"/>
    <property type="match status" value="1"/>
</dbReference>
<dbReference type="EMBL" id="JAJSOF020000019">
    <property type="protein sequence ID" value="KAJ4438613.1"/>
    <property type="molecule type" value="Genomic_DNA"/>
</dbReference>
<name>A0ABQ8SWL9_PERAM</name>
<dbReference type="PANTHER" id="PTHR47326:SF1">
    <property type="entry name" value="HTH PSQ-TYPE DOMAIN-CONTAINING PROTEIN"/>
    <property type="match status" value="1"/>
</dbReference>
<dbReference type="InterPro" id="IPR036397">
    <property type="entry name" value="RNaseH_sf"/>
</dbReference>
<dbReference type="Proteomes" id="UP001148838">
    <property type="component" value="Unassembled WGS sequence"/>
</dbReference>